<dbReference type="Proteomes" id="UP000034291">
    <property type="component" value="Unassembled WGS sequence"/>
</dbReference>
<dbReference type="InterPro" id="IPR026832">
    <property type="entry name" value="Asteroid"/>
</dbReference>
<sequence>MGILRLRHHLLPFSQTVYLEGKADNSQEDASCIRVPSVIIDGPSLVYNIFSRLLSWFSLHSATPIDALPTSDEISKGVMLYLLQLKLLGVKIEKIYFDGALPAEKHETRVLRLENSRRRLQLFCTETRHGFKSPKHYRGYRAIHLESILCSRPLLARYKNLPNDPFMVPTVFEDLKLRWNKEAICQIARDILPVNSLDLEDFPWATITTMVSGEADSYCGSTAKLTGSAVLTNDSDLLLYDLGTDGSVIFLDSIELTAPDPRQSTQCQLRASMLRPSLVALRLGIPNLLSFAYVLKTNPELGITELLQRSKNTQEAMEASLNYQRFAREYQGDAHSRQVMNSTQQIQFLDTRISELFWQYELPFAYMPWDSPRMYLPILNEDHTRQCAWIQGRSYRNLGYSLLNISRLPNERHTRVTEFIRRGQRIVEDTLLLSNEESIAAYTKILCDRLTSIQVEFGISNNSPQFWRIFALFDLYISGAESTSRGIQGLARFLSLGYMGERLEWTDLHLAAQVQSILYSLRILRQLIRFSELSNGLAMRLDSLLETLPPLHIMMAPVCLETREYIFSIRIDQFSEIFMQLLARNRSDYRGAAEQTMEIELSREEDVSGDHVGTNVVLSYKQSSNIYELLQEQ</sequence>
<evidence type="ECO:0000313" key="4">
    <source>
        <dbReference type="Proteomes" id="UP000034291"/>
    </source>
</evidence>
<gene>
    <name evidence="3" type="ORF">ARAM_006400</name>
</gene>
<dbReference type="EMBL" id="JZBS01000807">
    <property type="protein sequence ID" value="KKK25229.1"/>
    <property type="molecule type" value="Genomic_DNA"/>
</dbReference>
<organism evidence="3 4">
    <name type="scientific">Aspergillus rambellii</name>
    <dbReference type="NCBI Taxonomy" id="308745"/>
    <lineage>
        <taxon>Eukaryota</taxon>
        <taxon>Fungi</taxon>
        <taxon>Dikarya</taxon>
        <taxon>Ascomycota</taxon>
        <taxon>Pezizomycotina</taxon>
        <taxon>Eurotiomycetes</taxon>
        <taxon>Eurotiomycetidae</taxon>
        <taxon>Eurotiales</taxon>
        <taxon>Aspergillaceae</taxon>
        <taxon>Aspergillus</taxon>
        <taxon>Aspergillus subgen. Nidulantes</taxon>
    </lineage>
</organism>
<reference evidence="3 4" key="1">
    <citation type="submission" date="2015-02" db="EMBL/GenBank/DDBJ databases">
        <title>Draft Genome Sequences of Two Closely-Related Aflatoxigenic Aspergillus Species Obtained from the Cote d'Ivoire.</title>
        <authorList>
            <person name="Moore G.G."/>
            <person name="Beltz S.B."/>
            <person name="Mack B.M."/>
        </authorList>
    </citation>
    <scope>NUCLEOTIDE SEQUENCE [LARGE SCALE GENOMIC DNA]</scope>
    <source>
        <strain evidence="3 4">SRRC1468</strain>
    </source>
</reference>
<proteinExistence type="inferred from homology"/>
<comment type="caution">
    <text evidence="3">The sequence shown here is derived from an EMBL/GenBank/DDBJ whole genome shotgun (WGS) entry which is preliminary data.</text>
</comment>
<evidence type="ECO:0000313" key="3">
    <source>
        <dbReference type="EMBL" id="KKK25229.1"/>
    </source>
</evidence>
<dbReference type="AlphaFoldDB" id="A0A0F8V0E6"/>
<dbReference type="Pfam" id="PF12813">
    <property type="entry name" value="XPG_I_2"/>
    <property type="match status" value="1"/>
</dbReference>
<dbReference type="STRING" id="308745.A0A0F8V0E6"/>
<dbReference type="OrthoDB" id="5297549at2759"/>
<protein>
    <recommendedName>
        <fullName evidence="2">Asteroid domain-containing protein</fullName>
    </recommendedName>
</protein>
<dbReference type="SUPFAM" id="SSF88723">
    <property type="entry name" value="PIN domain-like"/>
    <property type="match status" value="1"/>
</dbReference>
<dbReference type="CDD" id="cd18675">
    <property type="entry name" value="PIN_SpAst1-like"/>
    <property type="match status" value="1"/>
</dbReference>
<comment type="similarity">
    <text evidence="1">Belongs to the asteroid family.</text>
</comment>
<name>A0A0F8V0E6_9EURO</name>
<dbReference type="PANTHER" id="PTHR15665">
    <property type="entry name" value="ASTEROID PROTEIN"/>
    <property type="match status" value="1"/>
</dbReference>
<evidence type="ECO:0000259" key="2">
    <source>
        <dbReference type="Pfam" id="PF12813"/>
    </source>
</evidence>
<dbReference type="PANTHER" id="PTHR15665:SF1">
    <property type="entry name" value="PROTEIN ASTEROID HOMOLOG 1"/>
    <property type="match status" value="1"/>
</dbReference>
<keyword evidence="4" id="KW-1185">Reference proteome</keyword>
<accession>A0A0F8V0E6</accession>
<dbReference type="InterPro" id="IPR039436">
    <property type="entry name" value="Asteroid_dom"/>
</dbReference>
<evidence type="ECO:0000256" key="1">
    <source>
        <dbReference type="ARBA" id="ARBA00007398"/>
    </source>
</evidence>
<dbReference type="InterPro" id="IPR029060">
    <property type="entry name" value="PIN-like_dom_sf"/>
</dbReference>
<feature type="domain" description="Asteroid" evidence="2">
    <location>
        <begin position="164"/>
        <end position="431"/>
    </location>
</feature>
<dbReference type="Gene3D" id="3.40.50.1010">
    <property type="entry name" value="5'-nuclease"/>
    <property type="match status" value="1"/>
</dbReference>